<dbReference type="AlphaFoldDB" id="A0A834IRK4"/>
<accession>A0A834IRK4</accession>
<gene>
    <name evidence="1" type="ORF">GWI33_008102</name>
</gene>
<reference evidence="1" key="1">
    <citation type="submission" date="2020-08" db="EMBL/GenBank/DDBJ databases">
        <title>Genome sequencing and assembly of the red palm weevil Rhynchophorus ferrugineus.</title>
        <authorList>
            <person name="Dias G.B."/>
            <person name="Bergman C.M."/>
            <person name="Manee M."/>
        </authorList>
    </citation>
    <scope>NUCLEOTIDE SEQUENCE</scope>
    <source>
        <strain evidence="1">AA-2017</strain>
        <tissue evidence="1">Whole larva</tissue>
    </source>
</reference>
<protein>
    <submittedName>
        <fullName evidence="1">Uncharacterized protein</fullName>
    </submittedName>
</protein>
<evidence type="ECO:0000313" key="1">
    <source>
        <dbReference type="EMBL" id="KAF7278652.1"/>
    </source>
</evidence>
<evidence type="ECO:0000313" key="2">
    <source>
        <dbReference type="Proteomes" id="UP000625711"/>
    </source>
</evidence>
<organism evidence="1 2">
    <name type="scientific">Rhynchophorus ferrugineus</name>
    <name type="common">Red palm weevil</name>
    <name type="synonym">Curculio ferrugineus</name>
    <dbReference type="NCBI Taxonomy" id="354439"/>
    <lineage>
        <taxon>Eukaryota</taxon>
        <taxon>Metazoa</taxon>
        <taxon>Ecdysozoa</taxon>
        <taxon>Arthropoda</taxon>
        <taxon>Hexapoda</taxon>
        <taxon>Insecta</taxon>
        <taxon>Pterygota</taxon>
        <taxon>Neoptera</taxon>
        <taxon>Endopterygota</taxon>
        <taxon>Coleoptera</taxon>
        <taxon>Polyphaga</taxon>
        <taxon>Cucujiformia</taxon>
        <taxon>Curculionidae</taxon>
        <taxon>Dryophthorinae</taxon>
        <taxon>Rhynchophorus</taxon>
    </lineage>
</organism>
<comment type="caution">
    <text evidence="1">The sequence shown here is derived from an EMBL/GenBank/DDBJ whole genome shotgun (WGS) entry which is preliminary data.</text>
</comment>
<dbReference type="EMBL" id="JAACXV010000393">
    <property type="protein sequence ID" value="KAF7278652.1"/>
    <property type="molecule type" value="Genomic_DNA"/>
</dbReference>
<keyword evidence="2" id="KW-1185">Reference proteome</keyword>
<sequence>MKKTSDNLMGILRSHMTISARVPTRGILNNNESERFQIQSSPLNEGTPTEMASVRIENTLRFDDRDNFFLFN</sequence>
<dbReference type="Proteomes" id="UP000625711">
    <property type="component" value="Unassembled WGS sequence"/>
</dbReference>
<name>A0A834IRK4_RHYFE</name>
<proteinExistence type="predicted"/>